<proteinExistence type="predicted"/>
<feature type="region of interest" description="Disordered" evidence="1">
    <location>
        <begin position="175"/>
        <end position="202"/>
    </location>
</feature>
<name>A0A319DQW8_9EURO</name>
<dbReference type="Proteomes" id="UP000247810">
    <property type="component" value="Unassembled WGS sequence"/>
</dbReference>
<evidence type="ECO:0000256" key="1">
    <source>
        <dbReference type="SAM" id="MobiDB-lite"/>
    </source>
</evidence>
<keyword evidence="3" id="KW-1185">Reference proteome</keyword>
<protein>
    <submittedName>
        <fullName evidence="2">Uncharacterized protein</fullName>
    </submittedName>
</protein>
<dbReference type="EMBL" id="KZ825798">
    <property type="protein sequence ID" value="PYH99859.1"/>
    <property type="molecule type" value="Genomic_DNA"/>
</dbReference>
<dbReference type="VEuPathDB" id="FungiDB:BO71DRAFT_463184"/>
<accession>A0A319DQW8</accession>
<sequence>MDNINDGTPVRYGRTAVRKEVRKERLSVCLSVCCQGVEPLSQETLTWMRGREPCQAGWGRALIGPLPDGENARRARRRERLRDFTRKLRPSPVWCFALPSPPSWVPGPNPLEWGPRDCPRLSHLEDPQNLLSDDPRCSSTAERAFFRLATGRGGRWIPQTRPDCNGAFPGPRGWPLAFNRVAPPSPPSPPDGQDHSRGKGTSDALEDLEDLEDRLCAAEAIVDPRTGGTVVQAASLREFVTCIVHCSRKPRIRPDDTMPT</sequence>
<gene>
    <name evidence="2" type="ORF">BO71DRAFT_463184</name>
</gene>
<reference evidence="2 3" key="1">
    <citation type="submission" date="2018-02" db="EMBL/GenBank/DDBJ databases">
        <title>The genomes of Aspergillus section Nigri reveals drivers in fungal speciation.</title>
        <authorList>
            <consortium name="DOE Joint Genome Institute"/>
            <person name="Vesth T.C."/>
            <person name="Nybo J."/>
            <person name="Theobald S."/>
            <person name="Brandl J."/>
            <person name="Frisvad J.C."/>
            <person name="Nielsen K.F."/>
            <person name="Lyhne E.K."/>
            <person name="Kogle M.E."/>
            <person name="Kuo A."/>
            <person name="Riley R."/>
            <person name="Clum A."/>
            <person name="Nolan M."/>
            <person name="Lipzen A."/>
            <person name="Salamov A."/>
            <person name="Henrissat B."/>
            <person name="Wiebenga A."/>
            <person name="De vries R.P."/>
            <person name="Grigoriev I.V."/>
            <person name="Mortensen U.H."/>
            <person name="Andersen M.R."/>
            <person name="Baker S.E."/>
        </authorList>
    </citation>
    <scope>NUCLEOTIDE SEQUENCE [LARGE SCALE GENOMIC DNA]</scope>
    <source>
        <strain evidence="2 3">CBS 707.79</strain>
    </source>
</reference>
<dbReference type="AlphaFoldDB" id="A0A319DQW8"/>
<evidence type="ECO:0000313" key="2">
    <source>
        <dbReference type="EMBL" id="PYH99859.1"/>
    </source>
</evidence>
<organism evidence="2 3">
    <name type="scientific">Aspergillus ellipticus CBS 707.79</name>
    <dbReference type="NCBI Taxonomy" id="1448320"/>
    <lineage>
        <taxon>Eukaryota</taxon>
        <taxon>Fungi</taxon>
        <taxon>Dikarya</taxon>
        <taxon>Ascomycota</taxon>
        <taxon>Pezizomycotina</taxon>
        <taxon>Eurotiomycetes</taxon>
        <taxon>Eurotiomycetidae</taxon>
        <taxon>Eurotiales</taxon>
        <taxon>Aspergillaceae</taxon>
        <taxon>Aspergillus</taxon>
        <taxon>Aspergillus subgen. Circumdati</taxon>
    </lineage>
</organism>
<evidence type="ECO:0000313" key="3">
    <source>
        <dbReference type="Proteomes" id="UP000247810"/>
    </source>
</evidence>